<comment type="caution">
    <text evidence="3">The sequence shown here is derived from an EMBL/GenBank/DDBJ whole genome shotgun (WGS) entry which is preliminary data.</text>
</comment>
<dbReference type="OrthoDB" id="6121661at2759"/>
<feature type="domain" description="T20D4.11-like" evidence="1">
    <location>
        <begin position="88"/>
        <end position="146"/>
    </location>
</feature>
<keyword evidence="4" id="KW-1185">Reference proteome</keyword>
<gene>
    <name evidence="3" type="ORF">MEDL_12143</name>
</gene>
<dbReference type="Pfam" id="PF01579">
    <property type="entry name" value="DUF19"/>
    <property type="match status" value="1"/>
</dbReference>
<dbReference type="EMBL" id="CAJPWZ010000644">
    <property type="protein sequence ID" value="CAG2197320.1"/>
    <property type="molecule type" value="Genomic_DNA"/>
</dbReference>
<dbReference type="Pfam" id="PF13401">
    <property type="entry name" value="AAA_22"/>
    <property type="match status" value="1"/>
</dbReference>
<feature type="domain" description="ORC1/DEAH AAA+ ATPase" evidence="2">
    <location>
        <begin position="153"/>
        <end position="268"/>
    </location>
</feature>
<dbReference type="InterPro" id="IPR049945">
    <property type="entry name" value="AAA_22"/>
</dbReference>
<evidence type="ECO:0000259" key="2">
    <source>
        <dbReference type="Pfam" id="PF13401"/>
    </source>
</evidence>
<accession>A0A8S3QLB2</accession>
<sequence>MATSSSSEKPCIGAEKSTLSPLDAAIHELKEHLLVDEEFCQEWKKNNPFYKDDDAVIGSINAMRARTTEEEVLQALILTTETLNLHIDSGTTKVADKFKEYRQTLQNCLNELKCEKEYEIKHFVGRVKNIESLMKIFSKDLRDCSNTNYIGVCLCGMGGNGKTTLAEHIGLKLQKRNWSFKKIDFRGLTSLLQFIRQILLQFGHTSLDENVDRMKSKLFSVLEDQSELKQDTLLLLDNIDDIHRDWDDLLKFLEQLMIILDNNTDNKIKLLITSRKN</sequence>
<name>A0A8S3QLB2_MYTED</name>
<evidence type="ECO:0000313" key="4">
    <source>
        <dbReference type="Proteomes" id="UP000683360"/>
    </source>
</evidence>
<dbReference type="GO" id="GO:0016887">
    <property type="term" value="F:ATP hydrolysis activity"/>
    <property type="evidence" value="ECO:0007669"/>
    <property type="project" value="InterPro"/>
</dbReference>
<proteinExistence type="predicted"/>
<dbReference type="AlphaFoldDB" id="A0A8S3QLB2"/>
<reference evidence="3" key="1">
    <citation type="submission" date="2021-03" db="EMBL/GenBank/DDBJ databases">
        <authorList>
            <person name="Bekaert M."/>
        </authorList>
    </citation>
    <scope>NUCLEOTIDE SEQUENCE</scope>
</reference>
<protein>
    <submittedName>
        <fullName evidence="3">Uncharacterized protein</fullName>
    </submittedName>
</protein>
<organism evidence="3 4">
    <name type="scientific">Mytilus edulis</name>
    <name type="common">Blue mussel</name>
    <dbReference type="NCBI Taxonomy" id="6550"/>
    <lineage>
        <taxon>Eukaryota</taxon>
        <taxon>Metazoa</taxon>
        <taxon>Spiralia</taxon>
        <taxon>Lophotrochozoa</taxon>
        <taxon>Mollusca</taxon>
        <taxon>Bivalvia</taxon>
        <taxon>Autobranchia</taxon>
        <taxon>Pteriomorphia</taxon>
        <taxon>Mytilida</taxon>
        <taxon>Mytiloidea</taxon>
        <taxon>Mytilidae</taxon>
        <taxon>Mytilinae</taxon>
        <taxon>Mytilus</taxon>
    </lineage>
</organism>
<evidence type="ECO:0000259" key="1">
    <source>
        <dbReference type="Pfam" id="PF01579"/>
    </source>
</evidence>
<dbReference type="Proteomes" id="UP000683360">
    <property type="component" value="Unassembled WGS sequence"/>
</dbReference>
<dbReference type="InterPro" id="IPR027417">
    <property type="entry name" value="P-loop_NTPase"/>
</dbReference>
<evidence type="ECO:0000313" key="3">
    <source>
        <dbReference type="EMBL" id="CAG2197320.1"/>
    </source>
</evidence>
<dbReference type="SUPFAM" id="SSF52540">
    <property type="entry name" value="P-loop containing nucleoside triphosphate hydrolases"/>
    <property type="match status" value="1"/>
</dbReference>
<dbReference type="InterPro" id="IPR002542">
    <property type="entry name" value="T20D4.11-like_dom"/>
</dbReference>
<dbReference type="Gene3D" id="3.40.50.300">
    <property type="entry name" value="P-loop containing nucleotide triphosphate hydrolases"/>
    <property type="match status" value="1"/>
</dbReference>